<evidence type="ECO:0000313" key="13">
    <source>
        <dbReference type="Proteomes" id="UP000186594"/>
    </source>
</evidence>
<dbReference type="FunFam" id="1.10.150.20:FF:000041">
    <property type="entry name" value="DNA-directed RNA polymerase"/>
    <property type="match status" value="1"/>
</dbReference>
<name>A0A1U7LJ26_NEOID</name>
<evidence type="ECO:0000313" key="12">
    <source>
        <dbReference type="EMBL" id="OLL22655.1"/>
    </source>
</evidence>
<dbReference type="Proteomes" id="UP000186594">
    <property type="component" value="Unassembled WGS sequence"/>
</dbReference>
<accession>A0A1U7LJ26</accession>
<dbReference type="PANTHER" id="PTHR10102:SF0">
    <property type="entry name" value="DNA-DIRECTED RNA POLYMERASE, MITOCHONDRIAL"/>
    <property type="match status" value="1"/>
</dbReference>
<feature type="domain" description="DNA-directed RNA polymerase N-terminal" evidence="11">
    <location>
        <begin position="281"/>
        <end position="590"/>
    </location>
</feature>
<evidence type="ECO:0000256" key="5">
    <source>
        <dbReference type="ARBA" id="ARBA00022695"/>
    </source>
</evidence>
<comment type="subcellular location">
    <subcellularLocation>
        <location evidence="1">Mitochondrion</location>
    </subcellularLocation>
</comment>
<evidence type="ECO:0000256" key="9">
    <source>
        <dbReference type="ARBA" id="ARBA00048552"/>
    </source>
</evidence>
<evidence type="ECO:0000256" key="1">
    <source>
        <dbReference type="ARBA" id="ARBA00004173"/>
    </source>
</evidence>
<dbReference type="GO" id="GO:0003899">
    <property type="term" value="F:DNA-directed RNA polymerase activity"/>
    <property type="evidence" value="ECO:0007669"/>
    <property type="project" value="UniProtKB-EC"/>
</dbReference>
<evidence type="ECO:0000256" key="6">
    <source>
        <dbReference type="ARBA" id="ARBA00022946"/>
    </source>
</evidence>
<comment type="similarity">
    <text evidence="2 10">Belongs to the phage and mitochondrial RNA polymerase family.</text>
</comment>
<dbReference type="GO" id="GO:0034245">
    <property type="term" value="C:mitochondrial DNA-directed RNA polymerase complex"/>
    <property type="evidence" value="ECO:0007669"/>
    <property type="project" value="EnsemblFungi"/>
</dbReference>
<dbReference type="Gene3D" id="1.10.287.260">
    <property type="match status" value="1"/>
</dbReference>
<dbReference type="Pfam" id="PF00940">
    <property type="entry name" value="RNA_pol"/>
    <property type="match status" value="1"/>
</dbReference>
<evidence type="ECO:0000259" key="11">
    <source>
        <dbReference type="SMART" id="SM01311"/>
    </source>
</evidence>
<keyword evidence="7" id="KW-0496">Mitochondrion</keyword>
<dbReference type="InterPro" id="IPR037159">
    <property type="entry name" value="RNA_POL_N_sf"/>
</dbReference>
<keyword evidence="13" id="KW-1185">Reference proteome</keyword>
<dbReference type="Gene3D" id="1.10.150.20">
    <property type="entry name" value="5' to 3' exonuclease, C-terminal subdomain"/>
    <property type="match status" value="1"/>
</dbReference>
<dbReference type="STRING" id="1198029.A0A1U7LJ26"/>
<dbReference type="SUPFAM" id="SSF56672">
    <property type="entry name" value="DNA/RNA polymerases"/>
    <property type="match status" value="1"/>
</dbReference>
<proteinExistence type="inferred from homology"/>
<reference evidence="12 13" key="1">
    <citation type="submission" date="2016-04" db="EMBL/GenBank/DDBJ databases">
        <title>Evolutionary innovation and constraint leading to complex multicellularity in the Ascomycota.</title>
        <authorList>
            <person name="Cisse O."/>
            <person name="Nguyen A."/>
            <person name="Hewitt D.A."/>
            <person name="Jedd G."/>
            <person name="Stajich J.E."/>
        </authorList>
    </citation>
    <scope>NUCLEOTIDE SEQUENCE [LARGE SCALE GENOMIC DNA]</scope>
    <source>
        <strain evidence="12 13">DAH-3</strain>
    </source>
</reference>
<dbReference type="InterPro" id="IPR029262">
    <property type="entry name" value="RPOL_N"/>
</dbReference>
<evidence type="ECO:0000256" key="8">
    <source>
        <dbReference type="ARBA" id="ARBA00023163"/>
    </source>
</evidence>
<sequence length="1215" mass="137840">MLRVFTAATASKFIYPARWVAVRGYAAAATAVTQIDHDNLLILTFASETRKTRGIILGNKVIQIHSNDALSFFDVSLSLNDFDRARSILLRLEGTVSAPDLLAACNKYLYATAIESTKYKGDIGFVAEWLDIMERTIKVSPDARTFALLIKTCLDSEEESFNTWTMRYYLKLFVAKGGSYSAILDEESILTEEDVRKIMNIMNFRQGDLSERYRSYLSTKEEKLADIPPVEGCKGPGLELLRQAVSPLTDSSAEIVPLTDLSPEDIHKAVTQNDDFLRNLARQKALEAHAMHSALEKWRFDHEQMKKLGIVQTGGFGSLLLSWYQALLPAIEEELACIAVLETKIAKREQLPLKEMNKYIHGKFISLLTPEKLAVLTVMELVKAATTGDSAIGLRTTHALIEVGQAVESEIVSLQLQKKENSSLLPRMNMKPSALLRSDRAFSLALKIARKRAEEQVLGVGEWRNRWSEDIQLRVGAFLTSMFLRVAKFEVTHYKDTGEKGKKLGILKWCPEVMARFAHEPLAEAIHPKQLPMLIPPRPWISYSSGAYYYSISRVLRSRNSDIEQNIYTKKASELGNLDTIFAALNVLGDTCWSINRKVFDVILQVWNTGKAFATIPSASPELELPPEPQGGTNPIARAEWVKTCQALHNEHSNLHSRRCDLNYKMEIARAFIGERMYFPHNLDFRGRAYPIPPHFNHLGDDLSRGLLNFYEGKELGESGFRWLKIHLANVYGYDKASFSEREDFAMQHLTDIFDSADNPLDGKSWWQQAEDPWQCFATCLELTEALRSPDPHKFISYLPVHQDGTCNGLQHYAALGGDPLGAQQVNLTPSERPHDIYTRVAELVAAQVNKDADAGNPSAKLVQGKISRKLVKRTVMTNVYGVTFIGARDQIATHLKLTGFDRDNAFVSPRYISPKFKIQNWLSHAARIICKSIPREIVEKGAVKNTDFQASVIWTTPLNLPVVQPYRAPSRRQVCTTIQTCYIDRQDVTRPVHFLKQKNAFPPNFIHSLDATHMLMSALACNEKNLTYAAVHDSYWTHATDVDTMNVVLREAFIDLHQQDIMEKLKKEMEERYKNHKTYYTLKTTSPYYNRIRSSLKKLSLAKRVKNNVERISQLKAEFDKLTTTLLQDEYDIELVGAPKFEELEVDASDEAEVEESLETKEKTLPDIDETTVKGETKPRISDIKFWVNLTFPPIPRRGGFDVTQLRKSKYFFS</sequence>
<dbReference type="EC" id="2.7.7.6" evidence="10"/>
<keyword evidence="5 10" id="KW-0548">Nucleotidyltransferase</keyword>
<dbReference type="OMA" id="KWFEVDM"/>
<dbReference type="OrthoDB" id="276422at2759"/>
<dbReference type="GO" id="GO:0006391">
    <property type="term" value="P:transcription initiation at mitochondrial promoter"/>
    <property type="evidence" value="ECO:0007669"/>
    <property type="project" value="EnsemblFungi"/>
</dbReference>
<keyword evidence="6" id="KW-0809">Transit peptide</keyword>
<keyword evidence="8 10" id="KW-0804">Transcription</keyword>
<comment type="function">
    <text evidence="10">DNA-dependent RNA polymerase catalyzes the transcription of DNA into RNA using the four ribonucleoside triphosphates as substrates.</text>
</comment>
<gene>
    <name evidence="12" type="ORF">NEOLI_004374</name>
</gene>
<keyword evidence="4 10" id="KW-0808">Transferase</keyword>
<evidence type="ECO:0000256" key="10">
    <source>
        <dbReference type="RuleBase" id="RU003805"/>
    </source>
</evidence>
<dbReference type="SMART" id="SM01311">
    <property type="entry name" value="RPOL_N"/>
    <property type="match status" value="1"/>
</dbReference>
<dbReference type="GO" id="GO:0042645">
    <property type="term" value="C:mitochondrial nucleoid"/>
    <property type="evidence" value="ECO:0007669"/>
    <property type="project" value="EnsemblFungi"/>
</dbReference>
<comment type="catalytic activity">
    <reaction evidence="9 10">
        <text>RNA(n) + a ribonucleoside 5'-triphosphate = RNA(n+1) + diphosphate</text>
        <dbReference type="Rhea" id="RHEA:21248"/>
        <dbReference type="Rhea" id="RHEA-COMP:14527"/>
        <dbReference type="Rhea" id="RHEA-COMP:17342"/>
        <dbReference type="ChEBI" id="CHEBI:33019"/>
        <dbReference type="ChEBI" id="CHEBI:61557"/>
        <dbReference type="ChEBI" id="CHEBI:140395"/>
        <dbReference type="EC" id="2.7.7.6"/>
    </reaction>
</comment>
<organism evidence="12 13">
    <name type="scientific">Neolecta irregularis (strain DAH-3)</name>
    <dbReference type="NCBI Taxonomy" id="1198029"/>
    <lineage>
        <taxon>Eukaryota</taxon>
        <taxon>Fungi</taxon>
        <taxon>Dikarya</taxon>
        <taxon>Ascomycota</taxon>
        <taxon>Taphrinomycotina</taxon>
        <taxon>Neolectales</taxon>
        <taxon>Neolectaceae</taxon>
        <taxon>Neolecta</taxon>
    </lineage>
</organism>
<dbReference type="InterPro" id="IPR046950">
    <property type="entry name" value="DNA-dir_Rpol_C_phage-type"/>
</dbReference>
<comment type="caution">
    <text evidence="12">The sequence shown here is derived from an EMBL/GenBank/DDBJ whole genome shotgun (WGS) entry which is preliminary data.</text>
</comment>
<protein>
    <recommendedName>
        <fullName evidence="10">DNA-directed RNA polymerase</fullName>
        <ecNumber evidence="10">2.7.7.6</ecNumber>
    </recommendedName>
</protein>
<evidence type="ECO:0000256" key="4">
    <source>
        <dbReference type="ARBA" id="ARBA00022679"/>
    </source>
</evidence>
<dbReference type="EMBL" id="LXFE01002968">
    <property type="protein sequence ID" value="OLL22655.1"/>
    <property type="molecule type" value="Genomic_DNA"/>
</dbReference>
<dbReference type="InterPro" id="IPR043502">
    <property type="entry name" value="DNA/RNA_pol_sf"/>
</dbReference>
<dbReference type="GO" id="GO:0006269">
    <property type="term" value="P:DNA replication, synthesis of primer"/>
    <property type="evidence" value="ECO:0007669"/>
    <property type="project" value="EnsemblFungi"/>
</dbReference>
<dbReference type="Gene3D" id="1.10.1320.10">
    <property type="entry name" value="DNA-directed RNA polymerase, N-terminal domain"/>
    <property type="match status" value="1"/>
</dbReference>
<dbReference type="PANTHER" id="PTHR10102">
    <property type="entry name" value="DNA-DIRECTED RNA POLYMERASE, MITOCHONDRIAL"/>
    <property type="match status" value="1"/>
</dbReference>
<dbReference type="InterPro" id="IPR024075">
    <property type="entry name" value="DNA-dir_RNA_pol_helix_hairp_sf"/>
</dbReference>
<dbReference type="Pfam" id="PF14700">
    <property type="entry name" value="RPOL_N"/>
    <property type="match status" value="1"/>
</dbReference>
<evidence type="ECO:0000256" key="2">
    <source>
        <dbReference type="ARBA" id="ARBA00009493"/>
    </source>
</evidence>
<dbReference type="GO" id="GO:0001018">
    <property type="term" value="F:mitochondrial promoter sequence-specific DNA binding"/>
    <property type="evidence" value="ECO:0007669"/>
    <property type="project" value="TreeGrafter"/>
</dbReference>
<dbReference type="InterPro" id="IPR002092">
    <property type="entry name" value="DNA-dir_Rpol_phage-type"/>
</dbReference>
<dbReference type="FunFam" id="1.10.287.280:FF:000001">
    <property type="entry name" value="DNA-directed RNA polymerase"/>
    <property type="match status" value="1"/>
</dbReference>
<dbReference type="Gene3D" id="1.10.287.280">
    <property type="match status" value="1"/>
</dbReference>
<keyword evidence="3 10" id="KW-0240">DNA-directed RNA polymerase</keyword>
<evidence type="ECO:0000256" key="3">
    <source>
        <dbReference type="ARBA" id="ARBA00022478"/>
    </source>
</evidence>
<dbReference type="PROSITE" id="PS00900">
    <property type="entry name" value="RNA_POL_PHAGE_1"/>
    <property type="match status" value="1"/>
</dbReference>
<dbReference type="PROSITE" id="PS00489">
    <property type="entry name" value="RNA_POL_PHAGE_2"/>
    <property type="match status" value="1"/>
</dbReference>
<dbReference type="AlphaFoldDB" id="A0A1U7LJ26"/>
<evidence type="ECO:0000256" key="7">
    <source>
        <dbReference type="ARBA" id="ARBA00023128"/>
    </source>
</evidence>